<evidence type="ECO:0000256" key="1">
    <source>
        <dbReference type="SAM" id="MobiDB-lite"/>
    </source>
</evidence>
<reference evidence="2 3" key="1">
    <citation type="submission" date="2024-09" db="EMBL/GenBank/DDBJ databases">
        <title>Itraconazole resistance in Madurella fahalii resulting from another homologue of gene encoding cytochrome P450 14-alpha sterol demethylase (CYP51).</title>
        <authorList>
            <person name="Yoshioka I."/>
            <person name="Fahal A.H."/>
            <person name="Kaneko S."/>
            <person name="Yaguchi T."/>
        </authorList>
    </citation>
    <scope>NUCLEOTIDE SEQUENCE [LARGE SCALE GENOMIC DNA]</scope>
    <source>
        <strain evidence="2 3">IFM 68171</strain>
    </source>
</reference>
<keyword evidence="3" id="KW-1185">Reference proteome</keyword>
<dbReference type="RefSeq" id="XP_070918053.1">
    <property type="nucleotide sequence ID" value="XM_071061952.1"/>
</dbReference>
<organism evidence="2 3">
    <name type="scientific">Madurella fahalii</name>
    <dbReference type="NCBI Taxonomy" id="1157608"/>
    <lineage>
        <taxon>Eukaryota</taxon>
        <taxon>Fungi</taxon>
        <taxon>Dikarya</taxon>
        <taxon>Ascomycota</taxon>
        <taxon>Pezizomycotina</taxon>
        <taxon>Sordariomycetes</taxon>
        <taxon>Sordariomycetidae</taxon>
        <taxon>Sordariales</taxon>
        <taxon>Sordariales incertae sedis</taxon>
        <taxon>Madurella</taxon>
    </lineage>
</organism>
<feature type="compositionally biased region" description="Basic residues" evidence="1">
    <location>
        <begin position="304"/>
        <end position="314"/>
    </location>
</feature>
<protein>
    <recommendedName>
        <fullName evidence="4">BTB domain-containing protein</fullName>
    </recommendedName>
</protein>
<proteinExistence type="predicted"/>
<evidence type="ECO:0000313" key="3">
    <source>
        <dbReference type="Proteomes" id="UP001628179"/>
    </source>
</evidence>
<sequence length="372" mass="41127">MEDTYFETSRFSSGSIVKLRFKRGHTLNLHQGLLQRSPKLARELPVLGTTPPYTIDLGHISRCAGHVLVAYLYTDQYHTLKWTGPGTGREETLAKLKTGFEVYITARAYDLDGLEELAKEQISLLSNGIDPFAIIDIARKVYPSSDIQDTWFPTYMKEIVKRAFEEYTDLPTVDVQSEGELSNDIPITKILLRSALEVHHEIIETIGAKKAAASPELPTLVTSSSQAENVISIPPMRRPESVSGEDDLVPRPPSSSMQKTVTCNAVVDDADIPMATARGLAESELVPEGASPKANSWDCVLPSKKGKKNKKGQRKGSAIEKPDEPAPTLEAQPEPEPVQQDIPLDEWIVNPVFKLGLGKQEKKSALWVFQPE</sequence>
<gene>
    <name evidence="2" type="ORF">MFIFM68171_06532</name>
</gene>
<feature type="region of interest" description="Disordered" evidence="1">
    <location>
        <begin position="236"/>
        <end position="259"/>
    </location>
</feature>
<dbReference type="GeneID" id="98177275"/>
<feature type="region of interest" description="Disordered" evidence="1">
    <location>
        <begin position="283"/>
        <end position="343"/>
    </location>
</feature>
<dbReference type="Proteomes" id="UP001628179">
    <property type="component" value="Unassembled WGS sequence"/>
</dbReference>
<dbReference type="PANTHER" id="PTHR37538:SF1">
    <property type="entry name" value="BTB DOMAIN-CONTAINING PROTEIN"/>
    <property type="match status" value="1"/>
</dbReference>
<dbReference type="PANTHER" id="PTHR37538">
    <property type="entry name" value="BTB DOMAIN-CONTAINING PROTEIN"/>
    <property type="match status" value="1"/>
</dbReference>
<evidence type="ECO:0008006" key="4">
    <source>
        <dbReference type="Google" id="ProtNLM"/>
    </source>
</evidence>
<dbReference type="EMBL" id="BAAFSV010000003">
    <property type="protein sequence ID" value="GAB1316322.1"/>
    <property type="molecule type" value="Genomic_DNA"/>
</dbReference>
<accession>A0ABQ0GEY3</accession>
<name>A0ABQ0GEY3_9PEZI</name>
<comment type="caution">
    <text evidence="2">The sequence shown here is derived from an EMBL/GenBank/DDBJ whole genome shotgun (WGS) entry which is preliminary data.</text>
</comment>
<evidence type="ECO:0000313" key="2">
    <source>
        <dbReference type="EMBL" id="GAB1316322.1"/>
    </source>
</evidence>